<sequence>RVCDGWTDCPSGDDELNCPCSSPDLMCQALNNTCVRHELHCNCFNDCPDVSPFNLYYQVYKPNTAFTPTYKACPVAP</sequence>
<evidence type="ECO:0000313" key="1">
    <source>
        <dbReference type="EMBL" id="CAG7730028.1"/>
    </source>
</evidence>
<feature type="non-terminal residue" evidence="1">
    <location>
        <position position="1"/>
    </location>
</feature>
<evidence type="ECO:0000313" key="2">
    <source>
        <dbReference type="Proteomes" id="UP000708208"/>
    </source>
</evidence>
<protein>
    <submittedName>
        <fullName evidence="1">Uncharacterized protein</fullName>
    </submittedName>
</protein>
<accession>A0A8J2JYY4</accession>
<dbReference type="AlphaFoldDB" id="A0A8J2JYY4"/>
<keyword evidence="2" id="KW-1185">Reference proteome</keyword>
<dbReference type="EMBL" id="CAJVCH010188028">
    <property type="protein sequence ID" value="CAG7730028.1"/>
    <property type="molecule type" value="Genomic_DNA"/>
</dbReference>
<dbReference type="Proteomes" id="UP000708208">
    <property type="component" value="Unassembled WGS sequence"/>
</dbReference>
<name>A0A8J2JYY4_9HEXA</name>
<dbReference type="OrthoDB" id="9990982at2759"/>
<organism evidence="1 2">
    <name type="scientific">Allacma fusca</name>
    <dbReference type="NCBI Taxonomy" id="39272"/>
    <lineage>
        <taxon>Eukaryota</taxon>
        <taxon>Metazoa</taxon>
        <taxon>Ecdysozoa</taxon>
        <taxon>Arthropoda</taxon>
        <taxon>Hexapoda</taxon>
        <taxon>Collembola</taxon>
        <taxon>Symphypleona</taxon>
        <taxon>Sminthuridae</taxon>
        <taxon>Allacma</taxon>
    </lineage>
</organism>
<gene>
    <name evidence="1" type="ORF">AFUS01_LOCUS18704</name>
</gene>
<comment type="caution">
    <text evidence="1">The sequence shown here is derived from an EMBL/GenBank/DDBJ whole genome shotgun (WGS) entry which is preliminary data.</text>
</comment>
<proteinExistence type="predicted"/>
<reference evidence="1" key="1">
    <citation type="submission" date="2021-06" db="EMBL/GenBank/DDBJ databases">
        <authorList>
            <person name="Hodson N. C."/>
            <person name="Mongue J. A."/>
            <person name="Jaron S. K."/>
        </authorList>
    </citation>
    <scope>NUCLEOTIDE SEQUENCE</scope>
</reference>